<evidence type="ECO:0000313" key="2">
    <source>
        <dbReference type="Proteomes" id="UP000202284"/>
    </source>
</evidence>
<dbReference type="EMBL" id="KM216423">
    <property type="protein sequence ID" value="AIK69593.1"/>
    <property type="molecule type" value="Genomic_DNA"/>
</dbReference>
<dbReference type="RefSeq" id="YP_009099483.1">
    <property type="nucleotide sequence ID" value="NC_025426.1"/>
</dbReference>
<organism evidence="1 2">
    <name type="scientific">Staphylococcus phage P108</name>
    <dbReference type="NCBI Taxonomy" id="1526408"/>
    <lineage>
        <taxon>Viruses</taxon>
        <taxon>Duplodnaviria</taxon>
        <taxon>Heunggongvirae</taxon>
        <taxon>Uroviricota</taxon>
        <taxon>Caudoviricetes</taxon>
        <taxon>Herelleviridae</taxon>
        <taxon>Twortvirinae</taxon>
        <taxon>Kayvirus</taxon>
        <taxon>Kayvirus P108</taxon>
    </lineage>
</organism>
<gene>
    <name evidence="1" type="ORF">P108_0146</name>
</gene>
<protein>
    <submittedName>
        <fullName evidence="1">Uncharacterized protein</fullName>
    </submittedName>
</protein>
<evidence type="ECO:0000313" key="1">
    <source>
        <dbReference type="EMBL" id="AIK69593.1"/>
    </source>
</evidence>
<proteinExistence type="predicted"/>
<accession>A0A076YPR6</accession>
<sequence>MIFKNNKVEKEIKKDINFIRICDVSGSSIIVQQKDTKTNLNSFIEGLVFNGAKTLESNKGDTSLWFKDNITHVDTVYYKEVDDE</sequence>
<dbReference type="KEGG" id="vg:22110192"/>
<dbReference type="Proteomes" id="UP000202284">
    <property type="component" value="Segment"/>
</dbReference>
<dbReference type="GeneID" id="22110192"/>
<reference evidence="1 2" key="1">
    <citation type="submission" date="2014-07" db="EMBL/GenBank/DDBJ databases">
        <authorList>
            <person name="Yuan W."/>
            <person name="Rao X."/>
        </authorList>
    </citation>
    <scope>NUCLEOTIDE SEQUENCE [LARGE SCALE GENOMIC DNA]</scope>
</reference>
<name>A0A076YPR6_9CAUD</name>
<keyword evidence="2" id="KW-1185">Reference proteome</keyword>